<protein>
    <submittedName>
        <fullName evidence="2 4">Uncharacterized protein</fullName>
    </submittedName>
</protein>
<evidence type="ECO:0000256" key="1">
    <source>
        <dbReference type="SAM" id="MobiDB-lite"/>
    </source>
</evidence>
<reference evidence="4" key="2">
    <citation type="submission" date="2020-04" db="EMBL/GenBank/DDBJ databases">
        <authorList>
            <consortium name="NCBI Genome Project"/>
        </authorList>
    </citation>
    <scope>NUCLEOTIDE SEQUENCE</scope>
    <source>
        <strain evidence="4">CBS 304.34</strain>
    </source>
</reference>
<dbReference type="AlphaFoldDB" id="A0A6A6Z086"/>
<reference evidence="4" key="3">
    <citation type="submission" date="2025-04" db="UniProtKB">
        <authorList>
            <consortium name="RefSeq"/>
        </authorList>
    </citation>
    <scope>IDENTIFICATION</scope>
    <source>
        <strain evidence="4">CBS 304.34</strain>
    </source>
</reference>
<proteinExistence type="predicted"/>
<dbReference type="RefSeq" id="XP_033581560.1">
    <property type="nucleotide sequence ID" value="XM_033724968.1"/>
</dbReference>
<evidence type="ECO:0000313" key="2">
    <source>
        <dbReference type="EMBL" id="KAF2814596.1"/>
    </source>
</evidence>
<dbReference type="Proteomes" id="UP000504636">
    <property type="component" value="Unplaced"/>
</dbReference>
<dbReference type="OrthoDB" id="10685703at2759"/>
<evidence type="ECO:0000313" key="3">
    <source>
        <dbReference type="Proteomes" id="UP000504636"/>
    </source>
</evidence>
<evidence type="ECO:0000313" key="4">
    <source>
        <dbReference type="RefSeq" id="XP_033581560.1"/>
    </source>
</evidence>
<dbReference type="EMBL" id="MU003694">
    <property type="protein sequence ID" value="KAF2814596.1"/>
    <property type="molecule type" value="Genomic_DNA"/>
</dbReference>
<dbReference type="GeneID" id="54465861"/>
<accession>A0A6A6Z086</accession>
<reference evidence="2 4" key="1">
    <citation type="journal article" date="2020" name="Stud. Mycol.">
        <title>101 Dothideomycetes genomes: a test case for predicting lifestyles and emergence of pathogens.</title>
        <authorList>
            <person name="Haridas S."/>
            <person name="Albert R."/>
            <person name="Binder M."/>
            <person name="Bloem J."/>
            <person name="Labutti K."/>
            <person name="Salamov A."/>
            <person name="Andreopoulos B."/>
            <person name="Baker S."/>
            <person name="Barry K."/>
            <person name="Bills G."/>
            <person name="Bluhm B."/>
            <person name="Cannon C."/>
            <person name="Castanera R."/>
            <person name="Culley D."/>
            <person name="Daum C."/>
            <person name="Ezra D."/>
            <person name="Gonzalez J."/>
            <person name="Henrissat B."/>
            <person name="Kuo A."/>
            <person name="Liang C."/>
            <person name="Lipzen A."/>
            <person name="Lutzoni F."/>
            <person name="Magnuson J."/>
            <person name="Mondo S."/>
            <person name="Nolan M."/>
            <person name="Ohm R."/>
            <person name="Pangilinan J."/>
            <person name="Park H.-J."/>
            <person name="Ramirez L."/>
            <person name="Alfaro M."/>
            <person name="Sun H."/>
            <person name="Tritt A."/>
            <person name="Yoshinaga Y."/>
            <person name="Zwiers L.-H."/>
            <person name="Turgeon B."/>
            <person name="Goodwin S."/>
            <person name="Spatafora J."/>
            <person name="Crous P."/>
            <person name="Grigoriev I."/>
        </authorList>
    </citation>
    <scope>NUCLEOTIDE SEQUENCE</scope>
    <source>
        <strain evidence="2 4">CBS 304.34</strain>
    </source>
</reference>
<sequence length="665" mass="67242">MLLEGDVVLPEGDVVEAALELQGEGILAPAEKTLVGDGASEDTGDAVEQGTFIIPPLDEELVVGGRATVELVSDETTPPRDVTVELPVDEVETLDVLVDALIRDDESGFPAIVDSDEELDITAAELGLLEKVEDIVEITEDAVVETPSAGEPPDPLREDDIDGVVTDAEAEVGESLLGDGNATEVELGAMSEDSEGEDGNEADGKLGATGEDVGASDDELELNALLAAQAPVDDDPAGFEDGTLAETEPLLLMLADGDGGKLLEEFPGASDVRVDDDPAGFEDGRAVEMETLLLMLADGEVRPLGPLVESVPGSEAGELLGEVEPPGPLDRLLADSEAADVLGELSGGELGELLGELLGEVGPPGPPDELLGRSEAAELLGEVGPLDAPEELLAGVEAGGLLGETGPPGSLDELLGRGEAAELLGKVGPLGMLEGLLAGGEVGELFGETRPPGPLDELLVGGKADEALGESASGDVGELLGGVEPPDRLGGLLAGGGAGEAGVLLGKAGPPGPLNGLLPAGEADEVFDKFAGGDVGRLLREVELPGPLDELLPESEADGLFGEVGPPGRLNEPLGGGEASELLEDTGPPGTLVGLLEMVDGVFPGKLTALELLEVGDTDSALEDMVPDTVVIVVVITIGRLVALAVVGIELDEGSPTFVKNAAGL</sequence>
<keyword evidence="3" id="KW-1185">Reference proteome</keyword>
<feature type="region of interest" description="Disordered" evidence="1">
    <location>
        <begin position="191"/>
        <end position="212"/>
    </location>
</feature>
<gene>
    <name evidence="2 4" type="ORF">BDZ99DRAFT_515381</name>
</gene>
<organism evidence="2">
    <name type="scientific">Mytilinidion resinicola</name>
    <dbReference type="NCBI Taxonomy" id="574789"/>
    <lineage>
        <taxon>Eukaryota</taxon>
        <taxon>Fungi</taxon>
        <taxon>Dikarya</taxon>
        <taxon>Ascomycota</taxon>
        <taxon>Pezizomycotina</taxon>
        <taxon>Dothideomycetes</taxon>
        <taxon>Pleosporomycetidae</taxon>
        <taxon>Mytilinidiales</taxon>
        <taxon>Mytilinidiaceae</taxon>
        <taxon>Mytilinidion</taxon>
    </lineage>
</organism>
<name>A0A6A6Z086_9PEZI</name>
<feature type="compositionally biased region" description="Acidic residues" evidence="1">
    <location>
        <begin position="192"/>
        <end position="201"/>
    </location>
</feature>